<comment type="caution">
    <text evidence="10">The sequence shown here is derived from an EMBL/GenBank/DDBJ whole genome shotgun (WGS) entry which is preliminary data.</text>
</comment>
<dbReference type="EC" id="3.2.1.17" evidence="7"/>
<keyword evidence="6 7" id="KW-0326">Glycosidase</keyword>
<comment type="catalytic activity">
    <reaction evidence="1 7">
        <text>Hydrolysis of (1-&gt;4)-beta-linkages between N-acetylmuramic acid and N-acetyl-D-glucosamine residues in a peptidoglycan and between N-acetyl-D-glucosamine residues in chitodextrins.</text>
        <dbReference type="EC" id="3.2.1.17"/>
    </reaction>
</comment>
<keyword evidence="11" id="KW-1185">Reference proteome</keyword>
<comment type="similarity">
    <text evidence="7">Belongs to the glycosyl hydrolase 24 family.</text>
</comment>
<dbReference type="InterPro" id="IPR051018">
    <property type="entry name" value="Bacteriophage_GH24"/>
</dbReference>
<keyword evidence="5" id="KW-1035">Host cytoplasm</keyword>
<evidence type="ECO:0000256" key="6">
    <source>
        <dbReference type="ARBA" id="ARBA00023295"/>
    </source>
</evidence>
<evidence type="ECO:0000256" key="7">
    <source>
        <dbReference type="RuleBase" id="RU003788"/>
    </source>
</evidence>
<dbReference type="Gene3D" id="1.10.530.40">
    <property type="match status" value="1"/>
</dbReference>
<protein>
    <recommendedName>
        <fullName evidence="7">Lysozyme</fullName>
        <ecNumber evidence="7">3.2.1.17</ecNumber>
    </recommendedName>
</protein>
<dbReference type="SUPFAM" id="SSF53955">
    <property type="entry name" value="Lysozyme-like"/>
    <property type="match status" value="1"/>
</dbReference>
<dbReference type="GO" id="GO:0031640">
    <property type="term" value="P:killing of cells of another organism"/>
    <property type="evidence" value="ECO:0007669"/>
    <property type="project" value="UniProtKB-KW"/>
</dbReference>
<dbReference type="InterPro" id="IPR034690">
    <property type="entry name" value="Endolysin_T4_type"/>
</dbReference>
<accession>A0A9X2RJV2</accession>
<reference evidence="10" key="1">
    <citation type="submission" date="2022-07" db="EMBL/GenBank/DDBJ databases">
        <title>Parvularcula maris sp. nov., an algicidal bacterium isolated from seawater.</title>
        <authorList>
            <person name="Li F."/>
        </authorList>
    </citation>
    <scope>NUCLEOTIDE SEQUENCE</scope>
    <source>
        <strain evidence="10">BGMRC 0090</strain>
    </source>
</reference>
<dbReference type="Proteomes" id="UP001142610">
    <property type="component" value="Unassembled WGS sequence"/>
</dbReference>
<sequence length="300" mass="32206">MRISNRGLNLIKEFEGLELEAYQDIVGIWTIGYGHTSMAGPPDVVPGMEISESEASEILRRDLKQYEQGVEKAVKVSVSQNMFDALVSITYNIGVNGMKNSTFIKRVNSKDFEGAAEAMKWWNKAGGRVVAGLKRRREAEAALFLEGWTEDKDATQDEPRGARVEENSPRRGNLASSRTMGGATAAAGAGAATIGSTMVGDEDGKEQQAEAPTPTGTAPQVPGKTPGEHNPGGEDDTQSTPEGLPGTVAEVAERTQDVFATAWSREETQDAVVMAAGVIAVIAALYVVVARVDDWRNHKR</sequence>
<dbReference type="GO" id="GO:0016998">
    <property type="term" value="P:cell wall macromolecule catabolic process"/>
    <property type="evidence" value="ECO:0007669"/>
    <property type="project" value="InterPro"/>
</dbReference>
<dbReference type="GO" id="GO:0042742">
    <property type="term" value="P:defense response to bacterium"/>
    <property type="evidence" value="ECO:0007669"/>
    <property type="project" value="UniProtKB-KW"/>
</dbReference>
<evidence type="ECO:0000256" key="5">
    <source>
        <dbReference type="ARBA" id="ARBA00023200"/>
    </source>
</evidence>
<feature type="region of interest" description="Disordered" evidence="8">
    <location>
        <begin position="150"/>
        <end position="245"/>
    </location>
</feature>
<feature type="compositionally biased region" description="Basic and acidic residues" evidence="8">
    <location>
        <begin position="150"/>
        <end position="169"/>
    </location>
</feature>
<dbReference type="HAMAP" id="MF_04110">
    <property type="entry name" value="ENDOLYSIN_T4"/>
    <property type="match status" value="1"/>
</dbReference>
<evidence type="ECO:0000313" key="11">
    <source>
        <dbReference type="Proteomes" id="UP001142610"/>
    </source>
</evidence>
<dbReference type="EMBL" id="JANIBC010000003">
    <property type="protein sequence ID" value="MCQ8185012.1"/>
    <property type="molecule type" value="Genomic_DNA"/>
</dbReference>
<evidence type="ECO:0000256" key="4">
    <source>
        <dbReference type="ARBA" id="ARBA00022801"/>
    </source>
</evidence>
<keyword evidence="4 7" id="KW-0378">Hydrolase</keyword>
<evidence type="ECO:0000256" key="1">
    <source>
        <dbReference type="ARBA" id="ARBA00000632"/>
    </source>
</evidence>
<keyword evidence="3 7" id="KW-0081">Bacteriolytic enzyme</keyword>
<organism evidence="10 11">
    <name type="scientific">Parvularcula maris</name>
    <dbReference type="NCBI Taxonomy" id="2965077"/>
    <lineage>
        <taxon>Bacteria</taxon>
        <taxon>Pseudomonadati</taxon>
        <taxon>Pseudomonadota</taxon>
        <taxon>Alphaproteobacteria</taxon>
        <taxon>Parvularculales</taxon>
        <taxon>Parvularculaceae</taxon>
        <taxon>Parvularcula</taxon>
    </lineage>
</organism>
<keyword evidence="9" id="KW-1133">Transmembrane helix</keyword>
<gene>
    <name evidence="10" type="ORF">NOG11_06365</name>
</gene>
<dbReference type="InterPro" id="IPR002196">
    <property type="entry name" value="Glyco_hydro_24"/>
</dbReference>
<name>A0A9X2RJV2_9PROT</name>
<evidence type="ECO:0000256" key="8">
    <source>
        <dbReference type="SAM" id="MobiDB-lite"/>
    </source>
</evidence>
<dbReference type="GO" id="GO:0003796">
    <property type="term" value="F:lysozyme activity"/>
    <property type="evidence" value="ECO:0007669"/>
    <property type="project" value="UniProtKB-EC"/>
</dbReference>
<dbReference type="PANTHER" id="PTHR38107">
    <property type="match status" value="1"/>
</dbReference>
<evidence type="ECO:0000313" key="10">
    <source>
        <dbReference type="EMBL" id="MCQ8185012.1"/>
    </source>
</evidence>
<evidence type="ECO:0000256" key="9">
    <source>
        <dbReference type="SAM" id="Phobius"/>
    </source>
</evidence>
<dbReference type="PANTHER" id="PTHR38107:SF3">
    <property type="entry name" value="LYSOZYME RRRD-RELATED"/>
    <property type="match status" value="1"/>
</dbReference>
<keyword evidence="9" id="KW-0812">Transmembrane</keyword>
<proteinExistence type="inferred from homology"/>
<feature type="compositionally biased region" description="Low complexity" evidence="8">
    <location>
        <begin position="181"/>
        <end position="193"/>
    </location>
</feature>
<dbReference type="GO" id="GO:0009253">
    <property type="term" value="P:peptidoglycan catabolic process"/>
    <property type="evidence" value="ECO:0007669"/>
    <property type="project" value="InterPro"/>
</dbReference>
<evidence type="ECO:0000256" key="3">
    <source>
        <dbReference type="ARBA" id="ARBA00022638"/>
    </source>
</evidence>
<evidence type="ECO:0000256" key="2">
    <source>
        <dbReference type="ARBA" id="ARBA00022529"/>
    </source>
</evidence>
<keyword evidence="9" id="KW-0472">Membrane</keyword>
<dbReference type="AlphaFoldDB" id="A0A9X2RJV2"/>
<feature type="transmembrane region" description="Helical" evidence="9">
    <location>
        <begin position="271"/>
        <end position="290"/>
    </location>
</feature>
<dbReference type="Pfam" id="PF00959">
    <property type="entry name" value="Phage_lysozyme"/>
    <property type="match status" value="1"/>
</dbReference>
<dbReference type="CDD" id="cd00737">
    <property type="entry name" value="lyz_endolysin_autolysin"/>
    <property type="match status" value="1"/>
</dbReference>
<dbReference type="InterPro" id="IPR033907">
    <property type="entry name" value="Endolysin_autolysin"/>
</dbReference>
<keyword evidence="2 7" id="KW-0929">Antimicrobial</keyword>
<dbReference type="InterPro" id="IPR023346">
    <property type="entry name" value="Lysozyme-like_dom_sf"/>
</dbReference>
<dbReference type="InterPro" id="IPR023347">
    <property type="entry name" value="Lysozyme_dom_sf"/>
</dbReference>
<dbReference type="RefSeq" id="WP_256618873.1">
    <property type="nucleotide sequence ID" value="NZ_JANIBC010000003.1"/>
</dbReference>